<protein>
    <recommendedName>
        <fullName evidence="1">Surface-adhesin protein E-like domain-containing protein</fullName>
    </recommendedName>
</protein>
<dbReference type="AlphaFoldDB" id="B1XUD7"/>
<proteinExistence type="predicted"/>
<accession>B1XUD7</accession>
<dbReference type="KEGG" id="pne:Pnec_0742"/>
<feature type="domain" description="Surface-adhesin protein E-like" evidence="1">
    <location>
        <begin position="31"/>
        <end position="130"/>
    </location>
</feature>
<dbReference type="HOGENOM" id="CLU_1904809_0_0_4"/>
<reference evidence="2" key="1">
    <citation type="submission" date="2008-03" db="EMBL/GenBank/DDBJ databases">
        <title>Complete sequence of Polynucleobacter necessarius STIR1.</title>
        <authorList>
            <consortium name="US DOE Joint Genome Institute"/>
            <person name="Copeland A."/>
            <person name="Lucas S."/>
            <person name="Lapidus A."/>
            <person name="Barry K."/>
            <person name="Detter J.C."/>
            <person name="Glavina del Rio T."/>
            <person name="Hammon N."/>
            <person name="Israni S."/>
            <person name="Dalin E."/>
            <person name="Tice H."/>
            <person name="Pitluck S."/>
            <person name="Chain P."/>
            <person name="Malfatti S."/>
            <person name="Shin M."/>
            <person name="Vergez L."/>
            <person name="Schmutz J."/>
            <person name="Larimer F."/>
            <person name="Land M."/>
            <person name="Hauser L."/>
            <person name="Kyrpides N."/>
            <person name="Kim E."/>
            <person name="Hahn M."/>
            <person name="Richardson P."/>
        </authorList>
    </citation>
    <scope>NUCLEOTIDE SEQUENCE [LARGE SCALE GENOMIC DNA]</scope>
    <source>
        <strain evidence="2">STIR1</strain>
    </source>
</reference>
<gene>
    <name evidence="2" type="ordered locus">Pnec_0742</name>
</gene>
<dbReference type="Pfam" id="PF16747">
    <property type="entry name" value="Adhesin_E"/>
    <property type="match status" value="1"/>
</dbReference>
<name>B1XUD7_POLNS</name>
<evidence type="ECO:0000259" key="1">
    <source>
        <dbReference type="Pfam" id="PF16747"/>
    </source>
</evidence>
<organism evidence="2">
    <name type="scientific">Polynucleobacter necessarius subsp. necessarius (strain STIR1)</name>
    <dbReference type="NCBI Taxonomy" id="452638"/>
    <lineage>
        <taxon>Bacteria</taxon>
        <taxon>Pseudomonadati</taxon>
        <taxon>Pseudomonadota</taxon>
        <taxon>Betaproteobacteria</taxon>
        <taxon>Burkholderiales</taxon>
        <taxon>Burkholderiaceae</taxon>
        <taxon>Polynucleobacter</taxon>
    </lineage>
</organism>
<dbReference type="EMBL" id="CP001010">
    <property type="protein sequence ID" value="ACB43964.1"/>
    <property type="molecule type" value="Genomic_DNA"/>
</dbReference>
<dbReference type="InterPro" id="IPR031939">
    <property type="entry name" value="Adhesin_E-like"/>
</dbReference>
<evidence type="ECO:0000313" key="2">
    <source>
        <dbReference type="EMBL" id="ACB43964.1"/>
    </source>
</evidence>
<sequence length="133" mass="15352">MKKLLLIFALIYELCFSIVAYSYPLPIIRFEDEGSLYVESTSIVKNARYTSLTYVENFNQPRNFGELPYLSKATDVRIDCPSRRVFGLREYYYEGADRTGRLLGKFSMDDQYGADATRGSWVSEMVHLGCDPR</sequence>